<reference evidence="1" key="1">
    <citation type="submission" date="2023-10" db="EMBL/GenBank/DDBJ databases">
        <authorList>
            <person name="Chen Y."/>
            <person name="Shah S."/>
            <person name="Dougan E. K."/>
            <person name="Thang M."/>
            <person name="Chan C."/>
        </authorList>
    </citation>
    <scope>NUCLEOTIDE SEQUENCE [LARGE SCALE GENOMIC DNA]</scope>
</reference>
<accession>A0ABN9WWB1</accession>
<keyword evidence="2" id="KW-1185">Reference proteome</keyword>
<sequence length="127" mass="14187">MIVVPRRAGRRRANLRVRASVEQKGSCMDMYFTMINVTGTWAFSQHGKSGKRYSARMPGRKRSTGWKKYGAVSLKVVWGHTPQGVRYLNLFAKNLKNLRFDVGGLLGEDDHAAAATPKPGCRTMMAL</sequence>
<dbReference type="Proteomes" id="UP001189429">
    <property type="component" value="Unassembled WGS sequence"/>
</dbReference>
<evidence type="ECO:0000313" key="2">
    <source>
        <dbReference type="Proteomes" id="UP001189429"/>
    </source>
</evidence>
<protein>
    <submittedName>
        <fullName evidence="1">Uncharacterized protein</fullName>
    </submittedName>
</protein>
<dbReference type="EMBL" id="CAUYUJ010019227">
    <property type="protein sequence ID" value="CAK0889530.1"/>
    <property type="molecule type" value="Genomic_DNA"/>
</dbReference>
<name>A0ABN9WWB1_9DINO</name>
<organism evidence="1 2">
    <name type="scientific">Prorocentrum cordatum</name>
    <dbReference type="NCBI Taxonomy" id="2364126"/>
    <lineage>
        <taxon>Eukaryota</taxon>
        <taxon>Sar</taxon>
        <taxon>Alveolata</taxon>
        <taxon>Dinophyceae</taxon>
        <taxon>Prorocentrales</taxon>
        <taxon>Prorocentraceae</taxon>
        <taxon>Prorocentrum</taxon>
    </lineage>
</organism>
<comment type="caution">
    <text evidence="1">The sequence shown here is derived from an EMBL/GenBank/DDBJ whole genome shotgun (WGS) entry which is preliminary data.</text>
</comment>
<gene>
    <name evidence="1" type="ORF">PCOR1329_LOCUS70036</name>
</gene>
<proteinExistence type="predicted"/>
<evidence type="ECO:0000313" key="1">
    <source>
        <dbReference type="EMBL" id="CAK0889530.1"/>
    </source>
</evidence>